<comment type="similarity">
    <text evidence="1">Belongs to the 1-acyl-sn-glycerol-3-phosphate acyltransferase family.</text>
</comment>
<evidence type="ECO:0000259" key="5">
    <source>
        <dbReference type="SMART" id="SM00563"/>
    </source>
</evidence>
<keyword evidence="4" id="KW-1133">Transmembrane helix</keyword>
<evidence type="ECO:0000256" key="1">
    <source>
        <dbReference type="ARBA" id="ARBA00008655"/>
    </source>
</evidence>
<evidence type="ECO:0000313" key="7">
    <source>
        <dbReference type="Proteomes" id="UP000440578"/>
    </source>
</evidence>
<dbReference type="CDD" id="cd07990">
    <property type="entry name" value="LPLAT_LCLAT1-like"/>
    <property type="match status" value="1"/>
</dbReference>
<dbReference type="SUPFAM" id="SSF69593">
    <property type="entry name" value="Glycerol-3-phosphate (1)-acyltransferase"/>
    <property type="match status" value="1"/>
</dbReference>
<accession>A0A6A4X4U9</accession>
<dbReference type="InterPro" id="IPR032098">
    <property type="entry name" value="Acyltransf_C"/>
</dbReference>
<dbReference type="PANTHER" id="PTHR10983">
    <property type="entry name" value="1-ACYLGLYCEROL-3-PHOSPHATE ACYLTRANSFERASE-RELATED"/>
    <property type="match status" value="1"/>
</dbReference>
<dbReference type="GO" id="GO:0005739">
    <property type="term" value="C:mitochondrion"/>
    <property type="evidence" value="ECO:0007669"/>
    <property type="project" value="TreeGrafter"/>
</dbReference>
<evidence type="ECO:0000256" key="3">
    <source>
        <dbReference type="ARBA" id="ARBA00023315"/>
    </source>
</evidence>
<dbReference type="PANTHER" id="PTHR10983:SF73">
    <property type="entry name" value="1-ACYL-SN-GLYCEROL-3-PHOSPHATE ACYLTRANSFERASE EPSILON"/>
    <property type="match status" value="1"/>
</dbReference>
<feature type="transmembrane region" description="Helical" evidence="4">
    <location>
        <begin position="297"/>
        <end position="318"/>
    </location>
</feature>
<keyword evidence="4" id="KW-0472">Membrane</keyword>
<name>A0A6A4X4U9_AMPAM</name>
<dbReference type="InterPro" id="IPR002123">
    <property type="entry name" value="Plipid/glycerol_acylTrfase"/>
</dbReference>
<dbReference type="GO" id="GO:0016746">
    <property type="term" value="F:acyltransferase activity"/>
    <property type="evidence" value="ECO:0007669"/>
    <property type="project" value="UniProtKB-KW"/>
</dbReference>
<keyword evidence="4" id="KW-0812">Transmembrane</keyword>
<sequence>MFLTKLPGFGIIRYAISTSIMVGAAPEYYAVWLGWRLFSIPLPAWLYQKVDDMLYSTYQRLVLLFFEHGTGLKIYFYGDADEIFKKKENVLYISNHQSTVDWVACNMVAVRQGSLGHLRFVMKDGLQWLPLYGHYFYQHGCIYSWVAVFPEGTRYDPSKPEVIRRSEQTALSSGFQPLKHHLTPKTKGSWLTLDRLRGSLEAVYDVTVVYEGSYRHRERRRARTVALIDFLRGFCPAMHIHVRRIPISEVPTDEQEFQRWMYRLYEQKDRFVSPFYSPSDDSGAELAARLGGRPHPLPLTATLPSLMAFAALAVPLLGSELGRRLYAGTLLYGTLAGYLWLGIRAVC</sequence>
<keyword evidence="3 6" id="KW-0012">Acyltransferase</keyword>
<protein>
    <submittedName>
        <fullName evidence="6">1-acyl-sn-glycerol-3-phosphate acyltransferase epsilon</fullName>
    </submittedName>
</protein>
<dbReference type="AlphaFoldDB" id="A0A6A4X4U9"/>
<dbReference type="Proteomes" id="UP000440578">
    <property type="component" value="Unassembled WGS sequence"/>
</dbReference>
<dbReference type="Pfam" id="PF01553">
    <property type="entry name" value="Acyltransferase"/>
    <property type="match status" value="1"/>
</dbReference>
<keyword evidence="7" id="KW-1185">Reference proteome</keyword>
<evidence type="ECO:0000256" key="4">
    <source>
        <dbReference type="SAM" id="Phobius"/>
    </source>
</evidence>
<dbReference type="OrthoDB" id="189226at2759"/>
<dbReference type="GO" id="GO:0036149">
    <property type="term" value="P:phosphatidylinositol acyl-chain remodeling"/>
    <property type="evidence" value="ECO:0007669"/>
    <property type="project" value="TreeGrafter"/>
</dbReference>
<dbReference type="GO" id="GO:0005783">
    <property type="term" value="C:endoplasmic reticulum"/>
    <property type="evidence" value="ECO:0007669"/>
    <property type="project" value="TreeGrafter"/>
</dbReference>
<gene>
    <name evidence="6" type="primary">AGPAT5_1</name>
    <name evidence="6" type="ORF">FJT64_018029</name>
</gene>
<comment type="caution">
    <text evidence="6">The sequence shown here is derived from an EMBL/GenBank/DDBJ whole genome shotgun (WGS) entry which is preliminary data.</text>
</comment>
<evidence type="ECO:0000313" key="6">
    <source>
        <dbReference type="EMBL" id="KAF0311110.1"/>
    </source>
</evidence>
<feature type="domain" description="Phospholipid/glycerol acyltransferase" evidence="5">
    <location>
        <begin position="90"/>
        <end position="183"/>
    </location>
</feature>
<dbReference type="EMBL" id="VIIS01000263">
    <property type="protein sequence ID" value="KAF0311110.1"/>
    <property type="molecule type" value="Genomic_DNA"/>
</dbReference>
<keyword evidence="2 6" id="KW-0808">Transferase</keyword>
<proteinExistence type="inferred from homology"/>
<dbReference type="Pfam" id="PF16076">
    <property type="entry name" value="Acyltransf_C"/>
    <property type="match status" value="1"/>
</dbReference>
<feature type="transmembrane region" description="Helical" evidence="4">
    <location>
        <begin position="324"/>
        <end position="343"/>
    </location>
</feature>
<evidence type="ECO:0000256" key="2">
    <source>
        <dbReference type="ARBA" id="ARBA00022679"/>
    </source>
</evidence>
<dbReference type="SMART" id="SM00563">
    <property type="entry name" value="PlsC"/>
    <property type="match status" value="1"/>
</dbReference>
<organism evidence="6 7">
    <name type="scientific">Amphibalanus amphitrite</name>
    <name type="common">Striped barnacle</name>
    <name type="synonym">Balanus amphitrite</name>
    <dbReference type="NCBI Taxonomy" id="1232801"/>
    <lineage>
        <taxon>Eukaryota</taxon>
        <taxon>Metazoa</taxon>
        <taxon>Ecdysozoa</taxon>
        <taxon>Arthropoda</taxon>
        <taxon>Crustacea</taxon>
        <taxon>Multicrustacea</taxon>
        <taxon>Cirripedia</taxon>
        <taxon>Thoracica</taxon>
        <taxon>Thoracicalcarea</taxon>
        <taxon>Balanomorpha</taxon>
        <taxon>Balanoidea</taxon>
        <taxon>Balanidae</taxon>
        <taxon>Amphibalaninae</taxon>
        <taxon>Amphibalanus</taxon>
    </lineage>
</organism>
<reference evidence="6 7" key="1">
    <citation type="submission" date="2019-07" db="EMBL/GenBank/DDBJ databases">
        <title>Draft genome assembly of a fouling barnacle, Amphibalanus amphitrite (Darwin, 1854): The first reference genome for Thecostraca.</title>
        <authorList>
            <person name="Kim W."/>
        </authorList>
    </citation>
    <scope>NUCLEOTIDE SEQUENCE [LARGE SCALE GENOMIC DNA]</scope>
    <source>
        <strain evidence="6">SNU_AA5</strain>
        <tissue evidence="6">Soma without cirri and trophi</tissue>
    </source>
</reference>